<dbReference type="OrthoDB" id="523707at2759"/>
<dbReference type="AlphaFoldDB" id="A0A2J8A875"/>
<gene>
    <name evidence="2" type="ORF">TSOC_004734</name>
</gene>
<feature type="transmembrane region" description="Helical" evidence="1">
    <location>
        <begin position="86"/>
        <end position="105"/>
    </location>
</feature>
<accession>A0A2J8A875</accession>
<name>A0A2J8A875_9CHLO</name>
<keyword evidence="1" id="KW-0472">Membrane</keyword>
<evidence type="ECO:0000256" key="1">
    <source>
        <dbReference type="SAM" id="Phobius"/>
    </source>
</evidence>
<keyword evidence="1" id="KW-0812">Transmembrane</keyword>
<evidence type="ECO:0000313" key="2">
    <source>
        <dbReference type="EMBL" id="PNH08705.1"/>
    </source>
</evidence>
<dbReference type="EMBL" id="PGGS01000119">
    <property type="protein sequence ID" value="PNH08705.1"/>
    <property type="molecule type" value="Genomic_DNA"/>
</dbReference>
<proteinExistence type="predicted"/>
<organism evidence="2 3">
    <name type="scientific">Tetrabaena socialis</name>
    <dbReference type="NCBI Taxonomy" id="47790"/>
    <lineage>
        <taxon>Eukaryota</taxon>
        <taxon>Viridiplantae</taxon>
        <taxon>Chlorophyta</taxon>
        <taxon>core chlorophytes</taxon>
        <taxon>Chlorophyceae</taxon>
        <taxon>CS clade</taxon>
        <taxon>Chlamydomonadales</taxon>
        <taxon>Tetrabaenaceae</taxon>
        <taxon>Tetrabaena</taxon>
    </lineage>
</organism>
<sequence length="205" mass="22677">MYTVLESINKGRSAFSTMRSGSGVLCIAACQLVVGLCLLGVYEGYKAYYFDKFLNEEETDANDNAGVAARVATYESPLDFRSPMGFSFYLSIANNMFAIFGLAGVINQQRELIIAFFGYNAAQMVISFHAFVDLCTDVGIKYQGEPAKLSAFERASATFIFFCFALSLLATVFAVKAIDEVKTKQREEFNRMAVLSDTLQYEVDA</sequence>
<feature type="transmembrane region" description="Helical" evidence="1">
    <location>
        <begin position="159"/>
        <end position="178"/>
    </location>
</feature>
<keyword evidence="1" id="KW-1133">Transmembrane helix</keyword>
<protein>
    <submittedName>
        <fullName evidence="2">Uncharacterized protein</fullName>
    </submittedName>
</protein>
<feature type="transmembrane region" description="Helical" evidence="1">
    <location>
        <begin position="21"/>
        <end position="42"/>
    </location>
</feature>
<reference evidence="2 3" key="1">
    <citation type="journal article" date="2017" name="Mol. Biol. Evol.">
        <title>The 4-celled Tetrabaena socialis nuclear genome reveals the essential components for genetic control of cell number at the origin of multicellularity in the volvocine lineage.</title>
        <authorList>
            <person name="Featherston J."/>
            <person name="Arakaki Y."/>
            <person name="Hanschen E.R."/>
            <person name="Ferris P.J."/>
            <person name="Michod R.E."/>
            <person name="Olson B.J.S.C."/>
            <person name="Nozaki H."/>
            <person name="Durand P.M."/>
        </authorList>
    </citation>
    <scope>NUCLEOTIDE SEQUENCE [LARGE SCALE GENOMIC DNA]</scope>
    <source>
        <strain evidence="2 3">NIES-571</strain>
    </source>
</reference>
<keyword evidence="3" id="KW-1185">Reference proteome</keyword>
<feature type="transmembrane region" description="Helical" evidence="1">
    <location>
        <begin position="112"/>
        <end position="132"/>
    </location>
</feature>
<dbReference type="Proteomes" id="UP000236333">
    <property type="component" value="Unassembled WGS sequence"/>
</dbReference>
<evidence type="ECO:0000313" key="3">
    <source>
        <dbReference type="Proteomes" id="UP000236333"/>
    </source>
</evidence>
<comment type="caution">
    <text evidence="2">The sequence shown here is derived from an EMBL/GenBank/DDBJ whole genome shotgun (WGS) entry which is preliminary data.</text>
</comment>